<sequence>MAGTQVLTAAIVVMGYLNQMYINESNILQLHIKEIHKEIDIFNQEILNLIQQKSTEIKDIRQGKSINKSHNFNLDVYQYLNIDDFAQETENLVLKLTENSRKIKKQSTDSEELLSYLKAIEKYFQLFKEEAFKKSQNNQPVRKTMLTILFSLNKQGLTEQEQSEAIQTINVLNSFKNTVQKHYIDIKIKYIDLDNDLSKHWTSRTSKKIFYKIKKNPLQMTALLLGATTVLTGSTIFTIKNYSNMELYIKYINLPKKEFLYSPVGTWDDINKEIISSKELAQLKLNPATYDPRTAVSRLIRGEIDFVQSISPPTSEQNKEAREIGIKLKAVSVGYYLIAIAVNQELKLQTITFPELKKIYKGEINNWKELGGQDLEITPYKLRDKHPNTIFFKDSVLSGRDFSEGVVTVDTNTEALKRLKQKDLGGIYFGSASEIVDQCLINTLSLSYTKQEKPVSSYQQNGTYNHECSRNTRKQSIDGIRNNYAFKRQIFVIYREDEKNNSIGDFYTSWLLSEKGQKLIKNANFIPIK</sequence>
<gene>
    <name evidence="3" type="ORF">ANSO36C_59700</name>
</gene>
<name>A0ABM7ZA87_NOSCO</name>
<dbReference type="PANTHER" id="PTHR30570:SF1">
    <property type="entry name" value="PHOSPHATE-BINDING PROTEIN PSTS"/>
    <property type="match status" value="1"/>
</dbReference>
<keyword evidence="1" id="KW-0732">Signal</keyword>
<proteinExistence type="predicted"/>
<dbReference type="Proteomes" id="UP001055453">
    <property type="component" value="Chromosome"/>
</dbReference>
<keyword evidence="4" id="KW-1185">Reference proteome</keyword>
<organism evidence="3 4">
    <name type="scientific">Nostoc cf. commune SO-36</name>
    <dbReference type="NCBI Taxonomy" id="449208"/>
    <lineage>
        <taxon>Bacteria</taxon>
        <taxon>Bacillati</taxon>
        <taxon>Cyanobacteriota</taxon>
        <taxon>Cyanophyceae</taxon>
        <taxon>Nostocales</taxon>
        <taxon>Nostocaceae</taxon>
        <taxon>Nostoc</taxon>
    </lineage>
</organism>
<evidence type="ECO:0000259" key="2">
    <source>
        <dbReference type="Pfam" id="PF12849"/>
    </source>
</evidence>
<dbReference type="Pfam" id="PF12849">
    <property type="entry name" value="PBP_like_2"/>
    <property type="match status" value="1"/>
</dbReference>
<protein>
    <recommendedName>
        <fullName evidence="2">PBP domain-containing protein</fullName>
    </recommendedName>
</protein>
<dbReference type="RefSeq" id="WP_251957617.1">
    <property type="nucleotide sequence ID" value="NZ_AP025732.1"/>
</dbReference>
<dbReference type="InterPro" id="IPR024370">
    <property type="entry name" value="PBP_domain"/>
</dbReference>
<dbReference type="Gene3D" id="3.40.190.10">
    <property type="entry name" value="Periplasmic binding protein-like II"/>
    <property type="match status" value="2"/>
</dbReference>
<dbReference type="PANTHER" id="PTHR30570">
    <property type="entry name" value="PERIPLASMIC PHOSPHATE BINDING COMPONENT OF PHOSPHATE ABC TRANSPORTER"/>
    <property type="match status" value="1"/>
</dbReference>
<evidence type="ECO:0000313" key="4">
    <source>
        <dbReference type="Proteomes" id="UP001055453"/>
    </source>
</evidence>
<dbReference type="SUPFAM" id="SSF53850">
    <property type="entry name" value="Periplasmic binding protein-like II"/>
    <property type="match status" value="1"/>
</dbReference>
<accession>A0ABM7ZA87</accession>
<evidence type="ECO:0000256" key="1">
    <source>
        <dbReference type="ARBA" id="ARBA00022729"/>
    </source>
</evidence>
<dbReference type="EMBL" id="AP025732">
    <property type="protein sequence ID" value="BDI20168.1"/>
    <property type="molecule type" value="Genomic_DNA"/>
</dbReference>
<evidence type="ECO:0000313" key="3">
    <source>
        <dbReference type="EMBL" id="BDI20168.1"/>
    </source>
</evidence>
<feature type="domain" description="PBP" evidence="2">
    <location>
        <begin position="294"/>
        <end position="514"/>
    </location>
</feature>
<dbReference type="InterPro" id="IPR050811">
    <property type="entry name" value="Phosphate_ABC_transporter"/>
</dbReference>
<reference evidence="3" key="1">
    <citation type="submission" date="2022-04" db="EMBL/GenBank/DDBJ databases">
        <title>Complete genome sequence of a cyanobacterium, Nostoc sp. SO-36, isolated in Antarctica.</title>
        <authorList>
            <person name="Kanesaki Y."/>
            <person name="Effendi D."/>
            <person name="Sakamoto T."/>
            <person name="Ohtani S."/>
            <person name="Awai K."/>
        </authorList>
    </citation>
    <scope>NUCLEOTIDE SEQUENCE</scope>
    <source>
        <strain evidence="3">SO-36</strain>
    </source>
</reference>